<feature type="transmembrane region" description="Helical" evidence="6">
    <location>
        <begin position="139"/>
        <end position="161"/>
    </location>
</feature>
<dbReference type="Pfam" id="PF06140">
    <property type="entry name" value="Ifi-6-16"/>
    <property type="match status" value="1"/>
</dbReference>
<evidence type="ECO:0000256" key="2">
    <source>
        <dbReference type="ARBA" id="ARBA00007262"/>
    </source>
</evidence>
<proteinExistence type="inferred from homology"/>
<dbReference type="InterPro" id="IPR038213">
    <property type="entry name" value="IFI6/IFI27-like_sf"/>
</dbReference>
<keyword evidence="5 6" id="KW-0472">Membrane</keyword>
<dbReference type="InterPro" id="IPR009311">
    <property type="entry name" value="IFI6/IFI27-like"/>
</dbReference>
<keyword evidence="3 6" id="KW-0812">Transmembrane</keyword>
<accession>A0A4S8RLC9</accession>
<organism evidence="7 8">
    <name type="scientific">Botrytis galanthina</name>
    <dbReference type="NCBI Taxonomy" id="278940"/>
    <lineage>
        <taxon>Eukaryota</taxon>
        <taxon>Fungi</taxon>
        <taxon>Dikarya</taxon>
        <taxon>Ascomycota</taxon>
        <taxon>Pezizomycotina</taxon>
        <taxon>Leotiomycetes</taxon>
        <taxon>Helotiales</taxon>
        <taxon>Sclerotiniaceae</taxon>
        <taxon>Botrytis</taxon>
    </lineage>
</organism>
<evidence type="ECO:0000256" key="5">
    <source>
        <dbReference type="ARBA" id="ARBA00023136"/>
    </source>
</evidence>
<keyword evidence="4 6" id="KW-1133">Transmembrane helix</keyword>
<evidence type="ECO:0000256" key="4">
    <source>
        <dbReference type="ARBA" id="ARBA00022989"/>
    </source>
</evidence>
<dbReference type="Gene3D" id="6.10.110.10">
    <property type="match status" value="1"/>
</dbReference>
<feature type="transmembrane region" description="Helical" evidence="6">
    <location>
        <begin position="107"/>
        <end position="127"/>
    </location>
</feature>
<evidence type="ECO:0000313" key="8">
    <source>
        <dbReference type="Proteomes" id="UP000308671"/>
    </source>
</evidence>
<comment type="similarity">
    <text evidence="2">Belongs to the IFI6/IFI27 family.</text>
</comment>
<protein>
    <submittedName>
        <fullName evidence="7">Uncharacterized protein</fullName>
    </submittedName>
</protein>
<dbReference type="GO" id="GO:0016020">
    <property type="term" value="C:membrane"/>
    <property type="evidence" value="ECO:0007669"/>
    <property type="project" value="UniProtKB-SubCell"/>
</dbReference>
<evidence type="ECO:0000313" key="7">
    <source>
        <dbReference type="EMBL" id="THV54494.1"/>
    </source>
</evidence>
<reference evidence="7 8" key="1">
    <citation type="submission" date="2017-12" db="EMBL/GenBank/DDBJ databases">
        <title>Comparative genomics of Botrytis spp.</title>
        <authorList>
            <person name="Valero-Jimenez C.A."/>
            <person name="Tapia P."/>
            <person name="Veloso J."/>
            <person name="Silva-Moreno E."/>
            <person name="Staats M."/>
            <person name="Valdes J.H."/>
            <person name="Van Kan J.A.L."/>
        </authorList>
    </citation>
    <scope>NUCLEOTIDE SEQUENCE [LARGE SCALE GENOMIC DNA]</scope>
    <source>
        <strain evidence="7 8">MUCL435</strain>
    </source>
</reference>
<dbReference type="OrthoDB" id="440424at2759"/>
<dbReference type="AlphaFoldDB" id="A0A4S8RLC9"/>
<evidence type="ECO:0000256" key="3">
    <source>
        <dbReference type="ARBA" id="ARBA00022692"/>
    </source>
</evidence>
<keyword evidence="8" id="KW-1185">Reference proteome</keyword>
<sequence length="165" mass="17503">MPSFVSAIRSGCKVLFTSLTSTLSSFKRWFHREVRPTLEGIVSTINRLYRTHVCPLISRYVQFICDHPFLIALGLLSIVVIIWPGIFTAPLLALLGFTISGLVSGSIASITQTILGNIAAGSVFAVLQSAGMAGSGLVIINGVVAGIAASVLALIIIYLIAKCRV</sequence>
<dbReference type="EMBL" id="PQXL01000025">
    <property type="protein sequence ID" value="THV54494.1"/>
    <property type="molecule type" value="Genomic_DNA"/>
</dbReference>
<comment type="caution">
    <text evidence="7">The sequence shown here is derived from an EMBL/GenBank/DDBJ whole genome shotgun (WGS) entry which is preliminary data.</text>
</comment>
<comment type="subcellular location">
    <subcellularLocation>
        <location evidence="1">Membrane</location>
        <topology evidence="1">Multi-pass membrane protein</topology>
    </subcellularLocation>
</comment>
<gene>
    <name evidence="7" type="ORF">BGAL_0025g00140</name>
</gene>
<feature type="transmembrane region" description="Helical" evidence="6">
    <location>
        <begin position="69"/>
        <end position="95"/>
    </location>
</feature>
<evidence type="ECO:0000256" key="6">
    <source>
        <dbReference type="SAM" id="Phobius"/>
    </source>
</evidence>
<dbReference type="Proteomes" id="UP000308671">
    <property type="component" value="Unassembled WGS sequence"/>
</dbReference>
<name>A0A4S8RLC9_9HELO</name>
<evidence type="ECO:0000256" key="1">
    <source>
        <dbReference type="ARBA" id="ARBA00004141"/>
    </source>
</evidence>